<evidence type="ECO:0000313" key="2">
    <source>
        <dbReference type="Proteomes" id="UP000799770"/>
    </source>
</evidence>
<accession>A0A6A5YLE2</accession>
<dbReference type="AlphaFoldDB" id="A0A6A5YLE2"/>
<dbReference type="Proteomes" id="UP000799770">
    <property type="component" value="Unassembled WGS sequence"/>
</dbReference>
<name>A0A6A5YLE2_9PLEO</name>
<organism evidence="1 2">
    <name type="scientific">Lophiotrema nucula</name>
    <dbReference type="NCBI Taxonomy" id="690887"/>
    <lineage>
        <taxon>Eukaryota</taxon>
        <taxon>Fungi</taxon>
        <taxon>Dikarya</taxon>
        <taxon>Ascomycota</taxon>
        <taxon>Pezizomycotina</taxon>
        <taxon>Dothideomycetes</taxon>
        <taxon>Pleosporomycetidae</taxon>
        <taxon>Pleosporales</taxon>
        <taxon>Lophiotremataceae</taxon>
        <taxon>Lophiotrema</taxon>
    </lineage>
</organism>
<evidence type="ECO:0000313" key="1">
    <source>
        <dbReference type="EMBL" id="KAF2106988.1"/>
    </source>
</evidence>
<keyword evidence="2" id="KW-1185">Reference proteome</keyword>
<reference evidence="1" key="1">
    <citation type="journal article" date="2020" name="Stud. Mycol.">
        <title>101 Dothideomycetes genomes: a test case for predicting lifestyles and emergence of pathogens.</title>
        <authorList>
            <person name="Haridas S."/>
            <person name="Albert R."/>
            <person name="Binder M."/>
            <person name="Bloem J."/>
            <person name="Labutti K."/>
            <person name="Salamov A."/>
            <person name="Andreopoulos B."/>
            <person name="Baker S."/>
            <person name="Barry K."/>
            <person name="Bills G."/>
            <person name="Bluhm B."/>
            <person name="Cannon C."/>
            <person name="Castanera R."/>
            <person name="Culley D."/>
            <person name="Daum C."/>
            <person name="Ezra D."/>
            <person name="Gonzalez J."/>
            <person name="Henrissat B."/>
            <person name="Kuo A."/>
            <person name="Liang C."/>
            <person name="Lipzen A."/>
            <person name="Lutzoni F."/>
            <person name="Magnuson J."/>
            <person name="Mondo S."/>
            <person name="Nolan M."/>
            <person name="Ohm R."/>
            <person name="Pangilinan J."/>
            <person name="Park H.-J."/>
            <person name="Ramirez L."/>
            <person name="Alfaro M."/>
            <person name="Sun H."/>
            <person name="Tritt A."/>
            <person name="Yoshinaga Y."/>
            <person name="Zwiers L.-H."/>
            <person name="Turgeon B."/>
            <person name="Goodwin S."/>
            <person name="Spatafora J."/>
            <person name="Crous P."/>
            <person name="Grigoriev I."/>
        </authorList>
    </citation>
    <scope>NUCLEOTIDE SEQUENCE</scope>
    <source>
        <strain evidence="1">CBS 627.86</strain>
    </source>
</reference>
<dbReference type="EMBL" id="ML977357">
    <property type="protein sequence ID" value="KAF2106988.1"/>
    <property type="molecule type" value="Genomic_DNA"/>
</dbReference>
<sequence length="64" mass="6975">MHGGKLVAHACFRVKRLTNNLQIHDVIDSGKSISSVTWEFCQLDATTGVLTRLVLSLPGARPNT</sequence>
<proteinExistence type="predicted"/>
<protein>
    <submittedName>
        <fullName evidence="1">Uncharacterized protein</fullName>
    </submittedName>
</protein>
<gene>
    <name evidence="1" type="ORF">BDV96DRAFT_589954</name>
</gene>